<feature type="region of interest" description="Disordered" evidence="1">
    <location>
        <begin position="491"/>
        <end position="532"/>
    </location>
</feature>
<reference evidence="4" key="1">
    <citation type="submission" date="2019-06" db="EMBL/GenBank/DDBJ databases">
        <authorList>
            <consortium name="Wellcome Sanger Institute Data Sharing"/>
        </authorList>
    </citation>
    <scope>NUCLEOTIDE SEQUENCE [LARGE SCALE GENOMIC DNA]</scope>
</reference>
<dbReference type="Proteomes" id="UP000472271">
    <property type="component" value="Chromosome 8"/>
</dbReference>
<feature type="region of interest" description="Disordered" evidence="1">
    <location>
        <begin position="95"/>
        <end position="136"/>
    </location>
</feature>
<keyword evidence="5" id="KW-1185">Reference proteome</keyword>
<dbReference type="FunCoup" id="A0A673AEA8">
    <property type="interactions" value="232"/>
</dbReference>
<dbReference type="InParanoid" id="A0A673AEA8"/>
<evidence type="ECO:0000256" key="2">
    <source>
        <dbReference type="SAM" id="SignalP"/>
    </source>
</evidence>
<dbReference type="PANTHER" id="PTHR14523">
    <property type="entry name" value="UNCHARACTERIZED PROTEIN C17ORF53 HOMOLOG"/>
    <property type="match status" value="1"/>
</dbReference>
<feature type="region of interest" description="Disordered" evidence="1">
    <location>
        <begin position="150"/>
        <end position="239"/>
    </location>
</feature>
<feature type="compositionally biased region" description="Pro residues" evidence="1">
    <location>
        <begin position="156"/>
        <end position="167"/>
    </location>
</feature>
<dbReference type="GO" id="GO:0000725">
    <property type="term" value="P:recombinational repair"/>
    <property type="evidence" value="ECO:0007669"/>
    <property type="project" value="InterPro"/>
</dbReference>
<feature type="region of interest" description="Disordered" evidence="1">
    <location>
        <begin position="276"/>
        <end position="301"/>
    </location>
</feature>
<dbReference type="InterPro" id="IPR058570">
    <property type="entry name" value="HROB_OB"/>
</dbReference>
<evidence type="ECO:0000256" key="1">
    <source>
        <dbReference type="SAM" id="MobiDB-lite"/>
    </source>
</evidence>
<accession>A0A673AEA8</accession>
<reference evidence="4" key="2">
    <citation type="submission" date="2025-08" db="UniProtKB">
        <authorList>
            <consortium name="Ensembl"/>
        </authorList>
    </citation>
    <scope>IDENTIFICATION</scope>
</reference>
<evidence type="ECO:0000313" key="5">
    <source>
        <dbReference type="Proteomes" id="UP000472271"/>
    </source>
</evidence>
<dbReference type="PANTHER" id="PTHR14523:SF1">
    <property type="entry name" value="HOMOLOGOUS RECOMBINATION OB-FOLD PROTEIN"/>
    <property type="match status" value="1"/>
</dbReference>
<dbReference type="AlphaFoldDB" id="A0A673AEA8"/>
<protein>
    <submittedName>
        <fullName evidence="4">Si:dkey-260c8.8</fullName>
    </submittedName>
</protein>
<dbReference type="Pfam" id="PF15072">
    <property type="entry name" value="HROB"/>
    <property type="match status" value="1"/>
</dbReference>
<reference evidence="4" key="3">
    <citation type="submission" date="2025-09" db="UniProtKB">
        <authorList>
            <consortium name="Ensembl"/>
        </authorList>
    </citation>
    <scope>IDENTIFICATION</scope>
</reference>
<feature type="compositionally biased region" description="Polar residues" evidence="1">
    <location>
        <begin position="209"/>
        <end position="236"/>
    </location>
</feature>
<sequence>MSLLLFAPLSLCAFSQDLLGTDWAVRSSSGPADVAAAVSSCTLRASSVAQREPEKNRLQQTGERSAVLCSGTASRSSTHTSAGQTLALGLRQLPSSFSSSSVPHPPTLNNAQPDLAPQQTNTAGTSKPSAAQDDFDDWDIDLADLEEVDRQMGQPDRPPASFPPVPTPVSAARALRPTNRGAPHTLPNNQPSAPHSPGVFPGFTAASPKPSSFSRKSTGPQHPQKHFSTPGPSKQSCGLFETLSPAASSHASPPALSPLPLRAPVLTNRLVQLVSASSKLPQKRPRSEGHRPRTRRFPGPAGLLPQQVSGQSLDDIVVPVPQTPAHGVMARFSQSDEDDFSGGAWAAMKAEMGLDERNPSCFLSSYSVVMVLRKAALKQLVKNKVPNMAVLLKSIIHTHTDAKAVFKDPTGEIQGTVHRRLLEDRVGELKVGAVLLLKQVGVFSPSHRNHYLNVTPNNLLRIYSPDGVGLTSSSQLPPLEPVSQMQLVFDEDNDEGNAEGHKLPQSPAAAAVRNAQESAEKSAPQDSGWDAGGDALLKRQLF</sequence>
<feature type="chain" id="PRO_5025360567" evidence="2">
    <location>
        <begin position="21"/>
        <end position="542"/>
    </location>
</feature>
<evidence type="ECO:0000259" key="3">
    <source>
        <dbReference type="Pfam" id="PF15072"/>
    </source>
</evidence>
<feature type="signal peptide" evidence="2">
    <location>
        <begin position="1"/>
        <end position="20"/>
    </location>
</feature>
<evidence type="ECO:0000313" key="4">
    <source>
        <dbReference type="Ensembl" id="ENSSORP00005027599.1"/>
    </source>
</evidence>
<feature type="compositionally biased region" description="Polar residues" evidence="1">
    <location>
        <begin position="107"/>
        <end position="129"/>
    </location>
</feature>
<keyword evidence="2" id="KW-0732">Signal</keyword>
<name>A0A673AEA8_9TELE</name>
<organism evidence="4 5">
    <name type="scientific">Sphaeramia orbicularis</name>
    <name type="common">orbiculate cardinalfish</name>
    <dbReference type="NCBI Taxonomy" id="375764"/>
    <lineage>
        <taxon>Eukaryota</taxon>
        <taxon>Metazoa</taxon>
        <taxon>Chordata</taxon>
        <taxon>Craniata</taxon>
        <taxon>Vertebrata</taxon>
        <taxon>Euteleostomi</taxon>
        <taxon>Actinopterygii</taxon>
        <taxon>Neopterygii</taxon>
        <taxon>Teleostei</taxon>
        <taxon>Neoteleostei</taxon>
        <taxon>Acanthomorphata</taxon>
        <taxon>Gobiaria</taxon>
        <taxon>Kurtiformes</taxon>
        <taxon>Apogonoidei</taxon>
        <taxon>Apogonidae</taxon>
        <taxon>Apogoninae</taxon>
        <taxon>Sphaeramia</taxon>
    </lineage>
</organism>
<dbReference type="InterPro" id="IPR028045">
    <property type="entry name" value="HROB"/>
</dbReference>
<dbReference type="Ensembl" id="ENSSORT00005028390.1">
    <property type="protein sequence ID" value="ENSSORP00005027599.1"/>
    <property type="gene ID" value="ENSSORG00005013167.1"/>
</dbReference>
<gene>
    <name evidence="4" type="primary">hrob</name>
</gene>
<proteinExistence type="predicted"/>
<feature type="domain" description="Homologous recombination OB-fold protein OB-fold" evidence="3">
    <location>
        <begin position="383"/>
        <end position="466"/>
    </location>
</feature>